<dbReference type="PRINTS" id="PR00900">
    <property type="entry name" value="PHEROMONEAR"/>
</dbReference>
<keyword evidence="5 10" id="KW-1133">Transmembrane helix</keyword>
<dbReference type="PRINTS" id="PR00899">
    <property type="entry name" value="GPCRSTE3"/>
</dbReference>
<dbReference type="Pfam" id="PF02076">
    <property type="entry name" value="STE3"/>
    <property type="match status" value="1"/>
</dbReference>
<keyword evidence="12" id="KW-1185">Reference proteome</keyword>
<dbReference type="CDD" id="cd14966">
    <property type="entry name" value="7tmD_STE3"/>
    <property type="match status" value="1"/>
</dbReference>
<comment type="similarity">
    <text evidence="2">Belongs to the G-protein coupled receptor 4 family.</text>
</comment>
<organism evidence="11 12">
    <name type="scientific">Exidia glandulosa HHB12029</name>
    <dbReference type="NCBI Taxonomy" id="1314781"/>
    <lineage>
        <taxon>Eukaryota</taxon>
        <taxon>Fungi</taxon>
        <taxon>Dikarya</taxon>
        <taxon>Basidiomycota</taxon>
        <taxon>Agaricomycotina</taxon>
        <taxon>Agaricomycetes</taxon>
        <taxon>Auriculariales</taxon>
        <taxon>Exidiaceae</taxon>
        <taxon>Exidia</taxon>
    </lineage>
</organism>
<dbReference type="GO" id="GO:0005886">
    <property type="term" value="C:plasma membrane"/>
    <property type="evidence" value="ECO:0007669"/>
    <property type="project" value="TreeGrafter"/>
</dbReference>
<feature type="transmembrane region" description="Helical" evidence="10">
    <location>
        <begin position="6"/>
        <end position="24"/>
    </location>
</feature>
<keyword evidence="3" id="KW-0589">Pheromone response</keyword>
<feature type="transmembrane region" description="Helical" evidence="10">
    <location>
        <begin position="204"/>
        <end position="227"/>
    </location>
</feature>
<keyword evidence="9" id="KW-0807">Transducer</keyword>
<accession>A0A165D7N4</accession>
<sequence length="337" mass="38533">MGHRYELPIVSFAAAILVLLPLPWHWKARNVATLSLIGWLFICNIIRGINSIIWMNNVAIHFHVWCDIATKLLIGVSIALPACSLTLTRHLEHVASVRYGLTTAAEKRRRRIIDLCFTIGIPLVMMALHYVVQGHRFDIVEDIGCQPVIYTSLSGVLLMFGTPLLLSVCSLVYAGLALRHFAIRRLQFEQHLRDSKSAMTTARYMRLMALALTEMVWGVSLGTFVVFENITQSGLRPWVSFADVHYNFSRVAVFPNFLVPNMAEVLLIWWITPSTAILFFVFFGFSDEAREGYKSIWRWICRKVFRRDFSQSEKITSLPQYRCVRPLMPPGPTLTSR</sequence>
<evidence type="ECO:0000313" key="12">
    <source>
        <dbReference type="Proteomes" id="UP000077266"/>
    </source>
</evidence>
<evidence type="ECO:0000256" key="7">
    <source>
        <dbReference type="ARBA" id="ARBA00023136"/>
    </source>
</evidence>
<evidence type="ECO:0000256" key="9">
    <source>
        <dbReference type="ARBA" id="ARBA00023224"/>
    </source>
</evidence>
<protein>
    <submittedName>
        <fullName evidence="11">Fungal pheromone STE3G-protein-coupled receptor</fullName>
    </submittedName>
</protein>
<dbReference type="InParanoid" id="A0A165D7N4"/>
<evidence type="ECO:0000256" key="2">
    <source>
        <dbReference type="ARBA" id="ARBA00011085"/>
    </source>
</evidence>
<dbReference type="GO" id="GO:0000750">
    <property type="term" value="P:pheromone-dependent signal transduction involved in conjugation with cellular fusion"/>
    <property type="evidence" value="ECO:0007669"/>
    <property type="project" value="TreeGrafter"/>
</dbReference>
<feature type="transmembrane region" description="Helical" evidence="10">
    <location>
        <begin position="156"/>
        <end position="183"/>
    </location>
</feature>
<keyword evidence="6" id="KW-0297">G-protein coupled receptor</keyword>
<evidence type="ECO:0000256" key="10">
    <source>
        <dbReference type="SAM" id="Phobius"/>
    </source>
</evidence>
<feature type="transmembrane region" description="Helical" evidence="10">
    <location>
        <begin position="36"/>
        <end position="56"/>
    </location>
</feature>
<reference evidence="11 12" key="1">
    <citation type="journal article" date="2016" name="Mol. Biol. Evol.">
        <title>Comparative Genomics of Early-Diverging Mushroom-Forming Fungi Provides Insights into the Origins of Lignocellulose Decay Capabilities.</title>
        <authorList>
            <person name="Nagy L.G."/>
            <person name="Riley R."/>
            <person name="Tritt A."/>
            <person name="Adam C."/>
            <person name="Daum C."/>
            <person name="Floudas D."/>
            <person name="Sun H."/>
            <person name="Yadav J.S."/>
            <person name="Pangilinan J."/>
            <person name="Larsson K.H."/>
            <person name="Matsuura K."/>
            <person name="Barry K."/>
            <person name="Labutti K."/>
            <person name="Kuo R."/>
            <person name="Ohm R.A."/>
            <person name="Bhattacharya S.S."/>
            <person name="Shirouzu T."/>
            <person name="Yoshinaga Y."/>
            <person name="Martin F.M."/>
            <person name="Grigoriev I.V."/>
            <person name="Hibbett D.S."/>
        </authorList>
    </citation>
    <scope>NUCLEOTIDE SEQUENCE [LARGE SCALE GENOMIC DNA]</scope>
    <source>
        <strain evidence="11 12">HHB12029</strain>
    </source>
</reference>
<dbReference type="PANTHER" id="PTHR28097:SF1">
    <property type="entry name" value="PHEROMONE A FACTOR RECEPTOR"/>
    <property type="match status" value="1"/>
</dbReference>
<dbReference type="OrthoDB" id="2874149at2759"/>
<keyword evidence="4 10" id="KW-0812">Transmembrane</keyword>
<dbReference type="FunCoup" id="A0A165D7N4">
    <property type="interactions" value="95"/>
</dbReference>
<evidence type="ECO:0000256" key="8">
    <source>
        <dbReference type="ARBA" id="ARBA00023170"/>
    </source>
</evidence>
<dbReference type="InterPro" id="IPR001499">
    <property type="entry name" value="GPCR_STE3"/>
</dbReference>
<dbReference type="AlphaFoldDB" id="A0A165D7N4"/>
<evidence type="ECO:0000313" key="11">
    <source>
        <dbReference type="EMBL" id="KZV83952.1"/>
    </source>
</evidence>
<evidence type="ECO:0000256" key="1">
    <source>
        <dbReference type="ARBA" id="ARBA00004141"/>
    </source>
</evidence>
<gene>
    <name evidence="11" type="ORF">EXIGLDRAFT_624981</name>
</gene>
<evidence type="ECO:0000256" key="4">
    <source>
        <dbReference type="ARBA" id="ARBA00022692"/>
    </source>
</evidence>
<dbReference type="GO" id="GO:0004933">
    <property type="term" value="F:mating-type a-factor pheromone receptor activity"/>
    <property type="evidence" value="ECO:0007669"/>
    <property type="project" value="InterPro"/>
</dbReference>
<evidence type="ECO:0000256" key="5">
    <source>
        <dbReference type="ARBA" id="ARBA00022989"/>
    </source>
</evidence>
<dbReference type="InterPro" id="IPR001546">
    <property type="entry name" value="GPCR_Pheromne_A_rcpt"/>
</dbReference>
<keyword evidence="8 11" id="KW-0675">Receptor</keyword>
<dbReference type="PANTHER" id="PTHR28097">
    <property type="entry name" value="PHEROMONE A FACTOR RECEPTOR"/>
    <property type="match status" value="1"/>
</dbReference>
<dbReference type="Proteomes" id="UP000077266">
    <property type="component" value="Unassembled WGS sequence"/>
</dbReference>
<evidence type="ECO:0000256" key="6">
    <source>
        <dbReference type="ARBA" id="ARBA00023040"/>
    </source>
</evidence>
<comment type="subcellular location">
    <subcellularLocation>
        <location evidence="1">Membrane</location>
        <topology evidence="1">Multi-pass membrane protein</topology>
    </subcellularLocation>
</comment>
<feature type="transmembrane region" description="Helical" evidence="10">
    <location>
        <begin position="267"/>
        <end position="285"/>
    </location>
</feature>
<evidence type="ECO:0000256" key="3">
    <source>
        <dbReference type="ARBA" id="ARBA00022507"/>
    </source>
</evidence>
<feature type="transmembrane region" description="Helical" evidence="10">
    <location>
        <begin position="112"/>
        <end position="132"/>
    </location>
</feature>
<proteinExistence type="inferred from homology"/>
<dbReference type="EMBL" id="KV426247">
    <property type="protein sequence ID" value="KZV83952.1"/>
    <property type="molecule type" value="Genomic_DNA"/>
</dbReference>
<keyword evidence="7 10" id="KW-0472">Membrane</keyword>
<name>A0A165D7N4_EXIGL</name>